<dbReference type="FunFam" id="3.30.420.10:FF:000115">
    <property type="entry name" value="Ribonuclease H"/>
    <property type="match status" value="1"/>
</dbReference>
<proteinExistence type="inferred from homology"/>
<evidence type="ECO:0000256" key="10">
    <source>
        <dbReference type="PIRNR" id="PIRNR036852"/>
    </source>
</evidence>
<dbReference type="Proteomes" id="UP001295740">
    <property type="component" value="Unassembled WGS sequence"/>
</dbReference>
<dbReference type="SUPFAM" id="SSF55658">
    <property type="entry name" value="L9 N-domain-like"/>
    <property type="match status" value="2"/>
</dbReference>
<dbReference type="GO" id="GO:0000287">
    <property type="term" value="F:magnesium ion binding"/>
    <property type="evidence" value="ECO:0007669"/>
    <property type="project" value="UniProtKB-UniRule"/>
</dbReference>
<evidence type="ECO:0000256" key="5">
    <source>
        <dbReference type="ARBA" id="ARBA00022722"/>
    </source>
</evidence>
<evidence type="ECO:0000256" key="7">
    <source>
        <dbReference type="ARBA" id="ARBA00022759"/>
    </source>
</evidence>
<dbReference type="FunFam" id="3.40.970.10:FF:000001">
    <property type="entry name" value="Ribonuclease H1"/>
    <property type="match status" value="1"/>
</dbReference>
<comment type="similarity">
    <text evidence="3 10">Belongs to the RNase H family.</text>
</comment>
<dbReference type="GO" id="GO:0043137">
    <property type="term" value="P:DNA replication, removal of RNA primer"/>
    <property type="evidence" value="ECO:0007669"/>
    <property type="project" value="TreeGrafter"/>
</dbReference>
<keyword evidence="7 10" id="KW-0255">Endonuclease</keyword>
<keyword evidence="5 10" id="KW-0540">Nuclease</keyword>
<evidence type="ECO:0000313" key="14">
    <source>
        <dbReference type="Proteomes" id="UP001295740"/>
    </source>
</evidence>
<dbReference type="PROSITE" id="PS50879">
    <property type="entry name" value="RNASE_H_1"/>
    <property type="match status" value="1"/>
</dbReference>
<dbReference type="InterPro" id="IPR009027">
    <property type="entry name" value="Ribosomal_bL9/RNase_H1_N"/>
</dbReference>
<dbReference type="InterPro" id="IPR050092">
    <property type="entry name" value="RNase_H"/>
</dbReference>
<organism evidence="13 14">
    <name type="scientific">Anthostomella pinea</name>
    <dbReference type="NCBI Taxonomy" id="933095"/>
    <lineage>
        <taxon>Eukaryota</taxon>
        <taxon>Fungi</taxon>
        <taxon>Dikarya</taxon>
        <taxon>Ascomycota</taxon>
        <taxon>Pezizomycotina</taxon>
        <taxon>Sordariomycetes</taxon>
        <taxon>Xylariomycetidae</taxon>
        <taxon>Xylariales</taxon>
        <taxon>Xylariaceae</taxon>
        <taxon>Anthostomella</taxon>
    </lineage>
</organism>
<dbReference type="Pfam" id="PF01693">
    <property type="entry name" value="Cauli_VI"/>
    <property type="match status" value="2"/>
</dbReference>
<dbReference type="InterPro" id="IPR002156">
    <property type="entry name" value="RNaseH_domain"/>
</dbReference>
<feature type="compositionally biased region" description="Low complexity" evidence="11">
    <location>
        <begin position="1"/>
        <end position="19"/>
    </location>
</feature>
<name>A0AAI8YNX2_9PEZI</name>
<dbReference type="CDD" id="cd09280">
    <property type="entry name" value="RNase_HI_eukaryote_like"/>
    <property type="match status" value="1"/>
</dbReference>
<dbReference type="EMBL" id="CAUWAG010000018">
    <property type="protein sequence ID" value="CAJ2511556.1"/>
    <property type="molecule type" value="Genomic_DNA"/>
</dbReference>
<evidence type="ECO:0000256" key="9">
    <source>
        <dbReference type="ARBA" id="ARBA00022842"/>
    </source>
</evidence>
<keyword evidence="14" id="KW-1185">Reference proteome</keyword>
<evidence type="ECO:0000256" key="4">
    <source>
        <dbReference type="ARBA" id="ARBA00012180"/>
    </source>
</evidence>
<dbReference type="InterPro" id="IPR037056">
    <property type="entry name" value="RNase_H1_N_sf"/>
</dbReference>
<dbReference type="InterPro" id="IPR017067">
    <property type="entry name" value="RNase_H1_euk"/>
</dbReference>
<dbReference type="Gene3D" id="3.40.970.10">
    <property type="entry name" value="Ribonuclease H1, N-terminal domain"/>
    <property type="match status" value="2"/>
</dbReference>
<dbReference type="PANTHER" id="PTHR10642">
    <property type="entry name" value="RIBONUCLEASE H1"/>
    <property type="match status" value="1"/>
</dbReference>
<evidence type="ECO:0000256" key="8">
    <source>
        <dbReference type="ARBA" id="ARBA00022801"/>
    </source>
</evidence>
<evidence type="ECO:0000313" key="13">
    <source>
        <dbReference type="EMBL" id="CAJ2511556.1"/>
    </source>
</evidence>
<dbReference type="Gene3D" id="3.30.420.10">
    <property type="entry name" value="Ribonuclease H-like superfamily/Ribonuclease H"/>
    <property type="match status" value="1"/>
</dbReference>
<protein>
    <recommendedName>
        <fullName evidence="4 10">Ribonuclease H</fullName>
        <shortName evidence="10">RNase H</shortName>
        <ecNumber evidence="4 10">3.1.26.4</ecNumber>
    </recommendedName>
</protein>
<keyword evidence="6 10" id="KW-0479">Metal-binding</keyword>
<keyword evidence="9 10" id="KW-0460">Magnesium</keyword>
<comment type="caution">
    <text evidence="13">The sequence shown here is derived from an EMBL/GenBank/DDBJ whole genome shotgun (WGS) entry which is preliminary data.</text>
</comment>
<sequence length="326" mass="35386">MPAKKGQASKPAQAAAAQTSRKRKAGGQKYYAVRTGHRPGVYLFWEECQKHIAGFKGCVHKSFDNREDAEAFAAGEETSEEANAEPTRFYGVAVGVAPGIYTKWPDAQLAIKGATAPKYKRFDTRADAVEYIRAYGNEAAQATLLDEEGVEPPAKKSKKTSTDTGSTVQDEPDVLQVFTDGSSLANGRKGAAAGAGVYFGKNDKRNVSERLEGEAQTNQRGELTAILRALEAVPTKQKMRIITDSQYSINCVTEWVNNWQKNGWKTKAGEVKNRDLVEKIKTLLDKREAAGTGTLFQWVKGHAASAGNIEADKLAVAGAKKVRNLS</sequence>
<dbReference type="PANTHER" id="PTHR10642:SF26">
    <property type="entry name" value="RIBONUCLEASE H1"/>
    <property type="match status" value="1"/>
</dbReference>
<dbReference type="GO" id="GO:0004523">
    <property type="term" value="F:RNA-DNA hybrid ribonuclease activity"/>
    <property type="evidence" value="ECO:0007669"/>
    <property type="project" value="UniProtKB-UniRule"/>
</dbReference>
<keyword evidence="8 10" id="KW-0378">Hydrolase</keyword>
<dbReference type="InterPro" id="IPR036397">
    <property type="entry name" value="RNaseH_sf"/>
</dbReference>
<dbReference type="PIRSF" id="PIRSF036852">
    <property type="entry name" value="Ribonuclease_H1_euk"/>
    <property type="match status" value="1"/>
</dbReference>
<evidence type="ECO:0000259" key="12">
    <source>
        <dbReference type="PROSITE" id="PS50879"/>
    </source>
</evidence>
<feature type="region of interest" description="Disordered" evidence="11">
    <location>
        <begin position="1"/>
        <end position="28"/>
    </location>
</feature>
<feature type="domain" description="RNase H type-1" evidence="12">
    <location>
        <begin position="171"/>
        <end position="320"/>
    </location>
</feature>
<dbReference type="InterPro" id="IPR012337">
    <property type="entry name" value="RNaseH-like_sf"/>
</dbReference>
<feature type="region of interest" description="Disordered" evidence="11">
    <location>
        <begin position="144"/>
        <end position="168"/>
    </location>
</feature>
<evidence type="ECO:0000256" key="11">
    <source>
        <dbReference type="SAM" id="MobiDB-lite"/>
    </source>
</evidence>
<comment type="function">
    <text evidence="10">Endonuclease that specifically degrades the RNA of RNA-DNA hybrids.</text>
</comment>
<reference evidence="13" key="1">
    <citation type="submission" date="2023-10" db="EMBL/GenBank/DDBJ databases">
        <authorList>
            <person name="Hackl T."/>
        </authorList>
    </citation>
    <scope>NUCLEOTIDE SEQUENCE</scope>
</reference>
<evidence type="ECO:0000256" key="2">
    <source>
        <dbReference type="ARBA" id="ARBA00001946"/>
    </source>
</evidence>
<comment type="cofactor">
    <cofactor evidence="2 10">
        <name>Mg(2+)</name>
        <dbReference type="ChEBI" id="CHEBI:18420"/>
    </cofactor>
</comment>
<accession>A0AAI8YNX2</accession>
<dbReference type="InterPro" id="IPR011320">
    <property type="entry name" value="RNase_H1_N"/>
</dbReference>
<evidence type="ECO:0000256" key="1">
    <source>
        <dbReference type="ARBA" id="ARBA00000077"/>
    </source>
</evidence>
<evidence type="ECO:0000256" key="6">
    <source>
        <dbReference type="ARBA" id="ARBA00022723"/>
    </source>
</evidence>
<comment type="catalytic activity">
    <reaction evidence="1 10">
        <text>Endonucleolytic cleavage to 5'-phosphomonoester.</text>
        <dbReference type="EC" id="3.1.26.4"/>
    </reaction>
</comment>
<dbReference type="EC" id="3.1.26.4" evidence="4 10"/>
<dbReference type="GO" id="GO:0003676">
    <property type="term" value="F:nucleic acid binding"/>
    <property type="evidence" value="ECO:0007669"/>
    <property type="project" value="UniProtKB-UniRule"/>
</dbReference>
<dbReference type="SUPFAM" id="SSF53098">
    <property type="entry name" value="Ribonuclease H-like"/>
    <property type="match status" value="1"/>
</dbReference>
<dbReference type="Pfam" id="PF00075">
    <property type="entry name" value="RNase_H"/>
    <property type="match status" value="1"/>
</dbReference>
<dbReference type="AlphaFoldDB" id="A0AAI8YNX2"/>
<evidence type="ECO:0000256" key="3">
    <source>
        <dbReference type="ARBA" id="ARBA00005300"/>
    </source>
</evidence>
<gene>
    <name evidence="13" type="ORF">KHLLAP_LOCUS12024</name>
</gene>